<evidence type="ECO:0000256" key="2">
    <source>
        <dbReference type="ARBA" id="ARBA00022857"/>
    </source>
</evidence>
<feature type="domain" description="NAD(P)-binding" evidence="4">
    <location>
        <begin position="8"/>
        <end position="135"/>
    </location>
</feature>
<sequence length="321" mass="35399">MVVVAVAGGTGSMGRTIVETLLQNPRHKTIVLARKTTDTLEVSTTTIAVDYNDVESMAKVLADNEVHTVISALAVLDAPTSAAEVNLVRAAARAGTTKRFIASVWGIEYSQTSPVGQARERTLAELRGTELEWTRFHNGYFLDYYGPPSSLKSYMTRVAWAVDVASKKAGIPLTGNEPMTFTYTFDVAKFAVAALDLPKWNELTYCYGDKLTWNEFLRLAEEARALFVSKLTNTAARRVGSKFDVAYDPLEKLQKGEVTDLPSNVGTAIYPMELIRGLMASWGGYVLEGRFDIPTEEALNKVFPGIQPLKVKDVLEMWRGQ</sequence>
<protein>
    <recommendedName>
        <fullName evidence="4">NAD(P)-binding domain-containing protein</fullName>
    </recommendedName>
</protein>
<keyword evidence="7" id="KW-1185">Reference proteome</keyword>
<dbReference type="Gene3D" id="3.90.25.10">
    <property type="entry name" value="UDP-galactose 4-epimerase, domain 1"/>
    <property type="match status" value="1"/>
</dbReference>
<dbReference type="InterPro" id="IPR051609">
    <property type="entry name" value="NmrA/Isoflavone_reductase-like"/>
</dbReference>
<reference evidence="5" key="3">
    <citation type="submission" date="2011-03" db="EMBL/GenBank/DDBJ databases">
        <title>Annotation of Magnaporthe poae ATCC 64411.</title>
        <authorList>
            <person name="Ma L.-J."/>
            <person name="Dead R."/>
            <person name="Young S.K."/>
            <person name="Zeng Q."/>
            <person name="Gargeya S."/>
            <person name="Fitzgerald M."/>
            <person name="Haas B."/>
            <person name="Abouelleil A."/>
            <person name="Alvarado L."/>
            <person name="Arachchi H.M."/>
            <person name="Berlin A."/>
            <person name="Brown A."/>
            <person name="Chapman S.B."/>
            <person name="Chen Z."/>
            <person name="Dunbar C."/>
            <person name="Freedman E."/>
            <person name="Gearin G."/>
            <person name="Gellesch M."/>
            <person name="Goldberg J."/>
            <person name="Griggs A."/>
            <person name="Gujja S."/>
            <person name="Heiman D."/>
            <person name="Howarth C."/>
            <person name="Larson L."/>
            <person name="Lui A."/>
            <person name="MacDonald P.J.P."/>
            <person name="Mehta T."/>
            <person name="Montmayeur A."/>
            <person name="Murphy C."/>
            <person name="Neiman D."/>
            <person name="Pearson M."/>
            <person name="Priest M."/>
            <person name="Roberts A."/>
            <person name="Saif S."/>
            <person name="Shea T."/>
            <person name="Shenoy N."/>
            <person name="Sisk P."/>
            <person name="Stolte C."/>
            <person name="Sykes S."/>
            <person name="Yandava C."/>
            <person name="Wortman J."/>
            <person name="Nusbaum C."/>
            <person name="Birren B."/>
        </authorList>
    </citation>
    <scope>NUCLEOTIDE SEQUENCE</scope>
    <source>
        <strain evidence="5">ATCC 64411</strain>
    </source>
</reference>
<dbReference type="VEuPathDB" id="FungiDB:MAPG_05314"/>
<keyword evidence="3" id="KW-0560">Oxidoreductase</keyword>
<proteinExistence type="inferred from homology"/>
<dbReference type="PANTHER" id="PTHR47706">
    <property type="entry name" value="NMRA-LIKE FAMILY PROTEIN"/>
    <property type="match status" value="1"/>
</dbReference>
<dbReference type="InterPro" id="IPR036291">
    <property type="entry name" value="NAD(P)-bd_dom_sf"/>
</dbReference>
<comment type="similarity">
    <text evidence="1">Belongs to the NmrA-type oxidoreductase family. Isoflavone reductase subfamily.</text>
</comment>
<dbReference type="Pfam" id="PF13460">
    <property type="entry name" value="NAD_binding_10"/>
    <property type="match status" value="1"/>
</dbReference>
<keyword evidence="2" id="KW-0521">NADP</keyword>
<name>A0A0C4DZ26_MAGP6</name>
<evidence type="ECO:0000313" key="5">
    <source>
        <dbReference type="EMBL" id="KLU86299.1"/>
    </source>
</evidence>
<dbReference type="GO" id="GO:0016491">
    <property type="term" value="F:oxidoreductase activity"/>
    <property type="evidence" value="ECO:0007669"/>
    <property type="project" value="UniProtKB-KW"/>
</dbReference>
<dbReference type="EnsemblFungi" id="MAPG_05314T0">
    <property type="protein sequence ID" value="MAPG_05314T0"/>
    <property type="gene ID" value="MAPG_05314"/>
</dbReference>
<evidence type="ECO:0000256" key="3">
    <source>
        <dbReference type="ARBA" id="ARBA00023002"/>
    </source>
</evidence>
<evidence type="ECO:0000313" key="6">
    <source>
        <dbReference type="EnsemblFungi" id="MAPG_05314T0"/>
    </source>
</evidence>
<dbReference type="EMBL" id="ADBL01001256">
    <property type="status" value="NOT_ANNOTATED_CDS"/>
    <property type="molecule type" value="Genomic_DNA"/>
</dbReference>
<reference evidence="5" key="2">
    <citation type="submission" date="2010-05" db="EMBL/GenBank/DDBJ databases">
        <title>The Genome Sequence of Magnaporthe poae strain ATCC 64411.</title>
        <authorList>
            <consortium name="The Broad Institute Genome Sequencing Platform"/>
            <consortium name="Broad Institute Genome Sequencing Center for Infectious Disease"/>
            <person name="Ma L.-J."/>
            <person name="Dead R."/>
            <person name="Young S."/>
            <person name="Zeng Q."/>
            <person name="Koehrsen M."/>
            <person name="Alvarado L."/>
            <person name="Berlin A."/>
            <person name="Chapman S.B."/>
            <person name="Chen Z."/>
            <person name="Freedman E."/>
            <person name="Gellesch M."/>
            <person name="Goldberg J."/>
            <person name="Griggs A."/>
            <person name="Gujja S."/>
            <person name="Heilman E.R."/>
            <person name="Heiman D."/>
            <person name="Hepburn T."/>
            <person name="Howarth C."/>
            <person name="Jen D."/>
            <person name="Larson L."/>
            <person name="Mehta T."/>
            <person name="Neiman D."/>
            <person name="Pearson M."/>
            <person name="Roberts A."/>
            <person name="Saif S."/>
            <person name="Shea T."/>
            <person name="Shenoy N."/>
            <person name="Sisk P."/>
            <person name="Stolte C."/>
            <person name="Sykes S."/>
            <person name="Walk T."/>
            <person name="White J."/>
            <person name="Yandava C."/>
            <person name="Haas B."/>
            <person name="Nusbaum C."/>
            <person name="Birren B."/>
        </authorList>
    </citation>
    <scope>NUCLEOTIDE SEQUENCE</scope>
    <source>
        <strain evidence="5">ATCC 64411</strain>
    </source>
</reference>
<dbReference type="SUPFAM" id="SSF51735">
    <property type="entry name" value="NAD(P)-binding Rossmann-fold domains"/>
    <property type="match status" value="1"/>
</dbReference>
<dbReference type="Gene3D" id="3.40.50.720">
    <property type="entry name" value="NAD(P)-binding Rossmann-like Domain"/>
    <property type="match status" value="1"/>
</dbReference>
<dbReference type="EMBL" id="GL876969">
    <property type="protein sequence ID" value="KLU86299.1"/>
    <property type="molecule type" value="Genomic_DNA"/>
</dbReference>
<dbReference type="AlphaFoldDB" id="A0A0C4DZ26"/>
<dbReference type="OMA" id="VGAWKGH"/>
<accession>A0A0C4DZ26</accession>
<dbReference type="Proteomes" id="UP000011715">
    <property type="component" value="Unassembled WGS sequence"/>
</dbReference>
<dbReference type="PANTHER" id="PTHR47706:SF4">
    <property type="entry name" value="NMRA-LIKE DOMAIN-CONTAINING PROTEIN"/>
    <property type="match status" value="1"/>
</dbReference>
<reference evidence="7" key="1">
    <citation type="submission" date="2010-05" db="EMBL/GenBank/DDBJ databases">
        <title>The genome sequence of Magnaporthe poae strain ATCC 64411.</title>
        <authorList>
            <person name="Ma L.-J."/>
            <person name="Dead R."/>
            <person name="Young S."/>
            <person name="Zeng Q."/>
            <person name="Koehrsen M."/>
            <person name="Alvarado L."/>
            <person name="Berlin A."/>
            <person name="Chapman S.B."/>
            <person name="Chen Z."/>
            <person name="Freedman E."/>
            <person name="Gellesch M."/>
            <person name="Goldberg J."/>
            <person name="Griggs A."/>
            <person name="Gujja S."/>
            <person name="Heilman E.R."/>
            <person name="Heiman D."/>
            <person name="Hepburn T."/>
            <person name="Howarth C."/>
            <person name="Jen D."/>
            <person name="Larson L."/>
            <person name="Mehta T."/>
            <person name="Neiman D."/>
            <person name="Pearson M."/>
            <person name="Roberts A."/>
            <person name="Saif S."/>
            <person name="Shea T."/>
            <person name="Shenoy N."/>
            <person name="Sisk P."/>
            <person name="Stolte C."/>
            <person name="Sykes S."/>
            <person name="Walk T."/>
            <person name="White J."/>
            <person name="Yandava C."/>
            <person name="Haas B."/>
            <person name="Nusbaum C."/>
            <person name="Birren B."/>
        </authorList>
    </citation>
    <scope>NUCLEOTIDE SEQUENCE [LARGE SCALE GENOMIC DNA]</scope>
    <source>
        <strain evidence="7">ATCC 64411 / 73-15</strain>
    </source>
</reference>
<organism evidence="6 7">
    <name type="scientific">Magnaporthiopsis poae (strain ATCC 64411 / 73-15)</name>
    <name type="common">Kentucky bluegrass fungus</name>
    <name type="synonym">Magnaporthe poae</name>
    <dbReference type="NCBI Taxonomy" id="644358"/>
    <lineage>
        <taxon>Eukaryota</taxon>
        <taxon>Fungi</taxon>
        <taxon>Dikarya</taxon>
        <taxon>Ascomycota</taxon>
        <taxon>Pezizomycotina</taxon>
        <taxon>Sordariomycetes</taxon>
        <taxon>Sordariomycetidae</taxon>
        <taxon>Magnaporthales</taxon>
        <taxon>Magnaporthaceae</taxon>
        <taxon>Magnaporthiopsis</taxon>
    </lineage>
</organism>
<dbReference type="OrthoDB" id="419598at2759"/>
<evidence type="ECO:0000313" key="7">
    <source>
        <dbReference type="Proteomes" id="UP000011715"/>
    </source>
</evidence>
<dbReference type="eggNOG" id="ENOG502SHYH">
    <property type="taxonomic scope" value="Eukaryota"/>
</dbReference>
<dbReference type="InterPro" id="IPR016040">
    <property type="entry name" value="NAD(P)-bd_dom"/>
</dbReference>
<reference evidence="6" key="4">
    <citation type="journal article" date="2015" name="G3 (Bethesda)">
        <title>Genome sequences of three phytopathogenic species of the Magnaporthaceae family of fungi.</title>
        <authorList>
            <person name="Okagaki L.H."/>
            <person name="Nunes C.C."/>
            <person name="Sailsbery J."/>
            <person name="Clay B."/>
            <person name="Brown D."/>
            <person name="John T."/>
            <person name="Oh Y."/>
            <person name="Young N."/>
            <person name="Fitzgerald M."/>
            <person name="Haas B.J."/>
            <person name="Zeng Q."/>
            <person name="Young S."/>
            <person name="Adiconis X."/>
            <person name="Fan L."/>
            <person name="Levin J.Z."/>
            <person name="Mitchell T.K."/>
            <person name="Okubara P.A."/>
            <person name="Farman M.L."/>
            <person name="Kohn L.M."/>
            <person name="Birren B."/>
            <person name="Ma L.-J."/>
            <person name="Dean R.A."/>
        </authorList>
    </citation>
    <scope>NUCLEOTIDE SEQUENCE</scope>
    <source>
        <strain evidence="6">ATCC 64411 / 73-15</strain>
    </source>
</reference>
<evidence type="ECO:0000256" key="1">
    <source>
        <dbReference type="ARBA" id="ARBA00005725"/>
    </source>
</evidence>
<gene>
    <name evidence="5" type="ORF">MAPG_05314</name>
</gene>
<dbReference type="STRING" id="644358.A0A0C4DZ26"/>
<evidence type="ECO:0000259" key="4">
    <source>
        <dbReference type="Pfam" id="PF13460"/>
    </source>
</evidence>
<reference evidence="6" key="5">
    <citation type="submission" date="2015-06" db="UniProtKB">
        <authorList>
            <consortium name="EnsemblFungi"/>
        </authorList>
    </citation>
    <scope>IDENTIFICATION</scope>
    <source>
        <strain evidence="6">ATCC 64411</strain>
    </source>
</reference>